<name>A0A1I3QN89_9RHOB</name>
<evidence type="ECO:0000313" key="1">
    <source>
        <dbReference type="EMBL" id="SFJ35634.1"/>
    </source>
</evidence>
<dbReference type="Proteomes" id="UP000183299">
    <property type="component" value="Unassembled WGS sequence"/>
</dbReference>
<reference evidence="1 2" key="1">
    <citation type="submission" date="2016-10" db="EMBL/GenBank/DDBJ databases">
        <authorList>
            <person name="de Groot N.N."/>
        </authorList>
    </citation>
    <scope>NUCLEOTIDE SEQUENCE [LARGE SCALE GENOMIC DNA]</scope>
    <source>
        <strain evidence="1 2">CGMCC 1.8891</strain>
    </source>
</reference>
<protein>
    <submittedName>
        <fullName evidence="1">Uncharacterized protein</fullName>
    </submittedName>
</protein>
<dbReference type="Gene3D" id="1.10.645.10">
    <property type="entry name" value="Cytochrome-c3 Hydrogenase, chain B"/>
    <property type="match status" value="1"/>
</dbReference>
<dbReference type="AlphaFoldDB" id="A0A1I3QN89"/>
<evidence type="ECO:0000313" key="2">
    <source>
        <dbReference type="Proteomes" id="UP000183299"/>
    </source>
</evidence>
<keyword evidence="2" id="KW-1185">Reference proteome</keyword>
<dbReference type="EMBL" id="FORY01000004">
    <property type="protein sequence ID" value="SFJ35634.1"/>
    <property type="molecule type" value="Genomic_DNA"/>
</dbReference>
<organism evidence="1 2">
    <name type="scientific">Celeribacter halophilus</name>
    <dbReference type="NCBI Taxonomy" id="576117"/>
    <lineage>
        <taxon>Bacteria</taxon>
        <taxon>Pseudomonadati</taxon>
        <taxon>Pseudomonadota</taxon>
        <taxon>Alphaproteobacteria</taxon>
        <taxon>Rhodobacterales</taxon>
        <taxon>Roseobacteraceae</taxon>
        <taxon>Celeribacter</taxon>
    </lineage>
</organism>
<proteinExistence type="predicted"/>
<accession>A0A1I3QN89</accession>
<dbReference type="RefSeq" id="WP_066601819.1">
    <property type="nucleotide sequence ID" value="NZ_FORY01000004.1"/>
</dbReference>
<dbReference type="STRING" id="576117.SAMN04488138_10440"/>
<gene>
    <name evidence="1" type="ORF">SAMN04488138_10440</name>
</gene>
<dbReference type="SUPFAM" id="SSF56762">
    <property type="entry name" value="HydB/Nqo4-like"/>
    <property type="match status" value="1"/>
</dbReference>
<dbReference type="GeneID" id="98664634"/>
<dbReference type="OrthoDB" id="7778333at2"/>
<dbReference type="InterPro" id="IPR029014">
    <property type="entry name" value="NiFe-Hase_large"/>
</dbReference>
<sequence>MAVSTSGTGALIATLAQAMPVSKLVLGKPVEEVVTLIPRVFNLCRGAQEAAVKLAFGLPLDADVRRKLAQDFVRDHLVRLGLLLPRHLGLSTLPVAQGIDGLLPAQMPETEADFVLYLRQNDGVAPMLRALDAAFQSGEAVADLPLADDARIVQTEACENSVAARHCTHPVMQHIAETRGRGPLWRIFARMLDLVTCSRGEVPAPKRLDDGWVVVPASRGAYAMRACVREGIVAQFERITPTDHMMAAGGIMAQSLASLPARSRHLAPLLVDVLDPCSPVTLQDGAHVGGVADA</sequence>